<dbReference type="SMART" id="SM00233">
    <property type="entry name" value="PH"/>
    <property type="match status" value="1"/>
</dbReference>
<dbReference type="Gene3D" id="2.30.29.30">
    <property type="entry name" value="Pleckstrin-homology domain (PH domain)/Phosphotyrosine-binding domain (PTB)"/>
    <property type="match status" value="1"/>
</dbReference>
<reference evidence="3" key="1">
    <citation type="submission" date="2015-10" db="EMBL/GenBank/DDBJ databases">
        <title>EvidentialGene: Evidence-directed Construction of Complete mRNA Transcriptomes without Genomes.</title>
        <authorList>
            <person name="Gilbert D.G."/>
        </authorList>
    </citation>
    <scope>NUCLEOTIDE SEQUENCE</scope>
</reference>
<dbReference type="InterPro" id="IPR046769">
    <property type="entry name" value="DOCKER_Lobe_A"/>
</dbReference>
<feature type="region of interest" description="Disordered" evidence="2">
    <location>
        <begin position="274"/>
        <end position="299"/>
    </location>
</feature>
<dbReference type="OrthoDB" id="47328at2759"/>
<dbReference type="Pfam" id="PF20421">
    <property type="entry name" value="DHR-2_Lobe_C"/>
    <property type="match status" value="1"/>
</dbReference>
<evidence type="ECO:0000256" key="1">
    <source>
        <dbReference type="PROSITE-ProRule" id="PRU00983"/>
    </source>
</evidence>
<organism evidence="3">
    <name type="scientific">Daphnia magna</name>
    <dbReference type="NCBI Taxonomy" id="35525"/>
    <lineage>
        <taxon>Eukaryota</taxon>
        <taxon>Metazoa</taxon>
        <taxon>Ecdysozoa</taxon>
        <taxon>Arthropoda</taxon>
        <taxon>Crustacea</taxon>
        <taxon>Branchiopoda</taxon>
        <taxon>Diplostraca</taxon>
        <taxon>Cladocera</taxon>
        <taxon>Anomopoda</taxon>
        <taxon>Daphniidae</taxon>
        <taxon>Daphnia</taxon>
    </lineage>
</organism>
<dbReference type="CDD" id="cd13267">
    <property type="entry name" value="PH_DOCK-D"/>
    <property type="match status" value="1"/>
</dbReference>
<sequence length="2166" mass="246666">MAERKFSRGLRKPGMAAQLRESVSQVVRETAVQSKPQRAEPIDYEAVLAKNRIIFNNDPHRELLLYPPEDVSQSKMARECRTTKSTVPEEILLNEGSYFTQKCAQFYTCDWSIVSYKYWTYSGSCLDLPRVEKLSLLSDPKHEIDIEGDADDEIFSPDSLPTVEGYLLKGPEGATEKMFANIATKSFKRRFCILRQDITGSYFFDICKEDKKRDAALSICLDECEDIVANKRKNKFGFQLRLTNQRSYVFAASSESELNNWLEKLSMAVQTSKQFGEDRRSLPDPDLALQPSKDPPSYGTLRSLEASLNPQLTKYARETEMSISLARREHRNLIFNLSPIQSYLRPNDTLMQAGSKVKPYEENFGNRFFARLESINFRLQAPIDGDKGPLGQVEPYFITLALYDLKLNKKISEDFHSDINHPLIKAAIQSMQSNSHELNTVFDIPSDWLAFPKQAIFSVRHCHNEVFLVVRIETILQGSVVSSAEPYVRPNPDLKTGLKVQKSARSYCSRLGRYRMPFAWAARPLFRSSGELDTISDIPTIYRQEPHRNSDEDLLKTLNDFRRPEKLSRLTVIPGKIRITVDHLKEAIPNMLNTSLVPIKPFPLPPVQEPTIEIAEFPSPRVEDAYPYMNYVNHLYVYPRNIKYDTQKTFHRARNIACVVELRDSDAKDAQPLKNIYGQVGQLQMVSQWVCSVSHHITSPCWMDEIKINLPTPLNNKHHLLFTFLHVSCDLSKQKKDRENKELLGPEVVVGYSWLPLMHKGRLRVEQQCLSVAAHLPPGYLSFEPLGLGRGYAGPEIRWVDGQKPIFQVHLELVSTVTARDQHLHNFFLHMAKLNDTRSIASLFPTAAELDAHKPLEAPKSPAVQDGSRELSKLVKASDFVSKIVKALHAVDVTEVVHHLPVVLNQLMWLMVRINSEELSVNVIKVLIHIVNQLHEVDKATILDSYLEYVFVTPTQSDSANKATVHEEMVKTLCVLLRPSNTDFLVMHKFLRHANFFLKLITRSMAQHILESGRIKMQRQERFHMDYMRNVESLIETISPHIQVKYKDLPDETRHANLAIAEFIKKCLSLMDRGFAFRLISIYLNTFRPDDPRALYELKFQFLESICYHEHYIPLNFPRAPNWAAMQKNMKELDVEFRLCDSFCRSHYLAGLILQEVSSALNEVADIRRIALRCLKDLLAKHELDDRYQNKGHQSRIASLYLPWIFIVLENWNRLKVLSLESTVLPSSAASTIGFSSVASPSVKTGKSLSLPRNIRPPVQTPMSSWKRHTRTGTPLSQTSSPVRSEFNSNRNSSYLAIIAGQGVPCSSSRATLTNGGSVGSLGESDSSSTMSIETSVRESPENEKNITLVISRESTDADKADRDKIKTHSRSTSVVMSNAPVIRYDKLQPDEVKEVLLCLMYVLKHADEEALIAWWHNASQHDLICFFHILELSLRQFKYMGRKRFGVIGDGSSSKSSTLPPRVPPPVFGSRPSTCYEPDSGSCSDGDSTYRSLLESNLTIEVGLIVLDAVGLFCLHFKEALLSDDGDNPLMRKVLDIYLSFLQIGQSESLAKHVFAALRAFINSFPLALYQGNAWLCGRLCCELLRCCASKLLMVRQEACAVLYLLMRSNFEFSGQKALTRVHLQVIISVSQLLGEIGGLNSSRFGESLNVINGFASSDKAMQSTVFPGEVRDLTKRAQTVLRATLQMRQQAQDPELLIDLQHSLANSYSATPELRKTWLETMAHHHARLGNWSEVAQCRIHVAALITEYLYRRGFRQQGCETFSSLSPNIVQDESNLRLDTGIHDTQYDEAMLLEQLEECSRAVEKAERYEMQLEIYRLILPTYEKQRDYVALSECFSVLSQACSRATEVNRTGKRLLGTYYRVALYGKARFGDEACTEYIYKEPKVTSLSEIAERLNKMYCSKFGAERVKLAMDSNPIEDKDMDPQMAYVQITHVLPYFEENDLADRVTEYERNHNINRFMYEIPFTTDGRVRGSPEDQCKKRIILTTQYCFPYIKKRLRVIQRESYDLSPIEVALDEMRARVKDVAEAVRTVPTDLKKLQLRLQGSISVQVNAGPLAYASAFLVRNIQNYSDEQVQQLQELYRDFVHICGAALELNGKLILPDQREYHEALRVSFRELVSSLGDILDDPSLYRDWDGLNSLNPFIKRNSVLVFSTGGNSTDA</sequence>
<proteinExistence type="inferred from homology"/>
<dbReference type="InterPro" id="IPR021816">
    <property type="entry name" value="DOCK_C/D_N"/>
</dbReference>
<dbReference type="InterPro" id="IPR043162">
    <property type="entry name" value="DOCK_C_lobe_C"/>
</dbReference>
<dbReference type="InterPro" id="IPR035892">
    <property type="entry name" value="C2_domain_sf"/>
</dbReference>
<dbReference type="InterPro" id="IPR011993">
    <property type="entry name" value="PH-like_dom_sf"/>
</dbReference>
<dbReference type="Gene3D" id="1.25.40.410">
    <property type="match status" value="1"/>
</dbReference>
<dbReference type="InterPro" id="IPR027007">
    <property type="entry name" value="C2_DOCK-type_domain"/>
</dbReference>
<dbReference type="PROSITE" id="PS51651">
    <property type="entry name" value="DOCKER"/>
    <property type="match status" value="1"/>
</dbReference>
<evidence type="ECO:0000313" key="3">
    <source>
        <dbReference type="EMBL" id="JAL57360.1"/>
    </source>
</evidence>
<dbReference type="InterPro" id="IPR046770">
    <property type="entry name" value="DOCKER_Lobe_B"/>
</dbReference>
<dbReference type="Gene3D" id="2.60.40.150">
    <property type="entry name" value="C2 domain"/>
    <property type="match status" value="1"/>
</dbReference>
<dbReference type="Pfam" id="PF14429">
    <property type="entry name" value="DOCK-C2"/>
    <property type="match status" value="1"/>
</dbReference>
<dbReference type="GO" id="GO:0007264">
    <property type="term" value="P:small GTPase-mediated signal transduction"/>
    <property type="evidence" value="ECO:0007669"/>
    <property type="project" value="InterPro"/>
</dbReference>
<dbReference type="EMBL" id="GDIQ01094366">
    <property type="protein sequence ID" value="JAL57360.1"/>
    <property type="molecule type" value="Transcribed_RNA"/>
</dbReference>
<dbReference type="PANTHER" id="PTHR23317:SF26">
    <property type="entry name" value="ZIZIMIN, ISOFORM K"/>
    <property type="match status" value="1"/>
</dbReference>
<dbReference type="PROSITE" id="PS51650">
    <property type="entry name" value="C2_DOCK"/>
    <property type="match status" value="1"/>
</dbReference>
<feature type="region of interest" description="Disordered" evidence="2">
    <location>
        <begin position="1246"/>
        <end position="1288"/>
    </location>
</feature>
<comment type="similarity">
    <text evidence="1">Belongs to the DOCK family.</text>
</comment>
<dbReference type="InterPro" id="IPR026791">
    <property type="entry name" value="DOCK"/>
</dbReference>
<dbReference type="PROSITE" id="PS50003">
    <property type="entry name" value="PH_DOMAIN"/>
    <property type="match status" value="1"/>
</dbReference>
<evidence type="ECO:0000256" key="2">
    <source>
        <dbReference type="SAM" id="MobiDB-lite"/>
    </source>
</evidence>
<dbReference type="SUPFAM" id="SSF50729">
    <property type="entry name" value="PH domain-like"/>
    <property type="match status" value="1"/>
</dbReference>
<feature type="compositionally biased region" description="Polar residues" evidence="2">
    <location>
        <begin position="1272"/>
        <end position="1288"/>
    </location>
</feature>
<dbReference type="InterPro" id="IPR043161">
    <property type="entry name" value="DOCK_C_lobe_A"/>
</dbReference>
<accession>A0A0P5MVS8</accession>
<dbReference type="Pfam" id="PF11878">
    <property type="entry name" value="DOCK_C-D_N"/>
    <property type="match status" value="1"/>
</dbReference>
<dbReference type="InterPro" id="IPR027357">
    <property type="entry name" value="DOCKER_dom"/>
</dbReference>
<dbReference type="GO" id="GO:0005085">
    <property type="term" value="F:guanyl-nucleotide exchange factor activity"/>
    <property type="evidence" value="ECO:0007669"/>
    <property type="project" value="InterPro"/>
</dbReference>
<name>A0A0P5MVS8_9CRUS</name>
<dbReference type="InterPro" id="IPR001849">
    <property type="entry name" value="PH_domain"/>
</dbReference>
<dbReference type="Gene3D" id="1.20.58.740">
    <property type="match status" value="1"/>
</dbReference>
<dbReference type="PANTHER" id="PTHR23317">
    <property type="entry name" value="DEDICATOR OF CYTOKINESIS DOCK"/>
    <property type="match status" value="1"/>
</dbReference>
<dbReference type="Pfam" id="PF06920">
    <property type="entry name" value="DHR-2_Lobe_A"/>
    <property type="match status" value="1"/>
</dbReference>
<protein>
    <submittedName>
        <fullName evidence="3">Dedicator of cytokinesis protein</fullName>
    </submittedName>
</protein>
<dbReference type="Pfam" id="PF00169">
    <property type="entry name" value="PH"/>
    <property type="match status" value="1"/>
</dbReference>
<dbReference type="InterPro" id="IPR046773">
    <property type="entry name" value="DOCKER_Lobe_C"/>
</dbReference>
<dbReference type="CDD" id="cd11694">
    <property type="entry name" value="DHR2_DOCK_D"/>
    <property type="match status" value="1"/>
</dbReference>
<dbReference type="Pfam" id="PF20422">
    <property type="entry name" value="DHR-2_Lobe_B"/>
    <property type="match status" value="1"/>
</dbReference>